<evidence type="ECO:0000256" key="2">
    <source>
        <dbReference type="RuleBase" id="RU003749"/>
    </source>
</evidence>
<comment type="similarity">
    <text evidence="1 2">Belongs to the anti-sigma-factor antagonist family.</text>
</comment>
<dbReference type="SUPFAM" id="SSF52091">
    <property type="entry name" value="SpoIIaa-like"/>
    <property type="match status" value="1"/>
</dbReference>
<reference evidence="4" key="1">
    <citation type="journal article" date="2011" name="ISME J.">
        <title>The endosymbionts of the deep-sea tubeworms Riftia pachyptila and Tevnia jerichonana share an identical physiology as revealed by proteogenomic analyses.</title>
        <authorList>
            <person name="Gardebrecht A."/>
            <person name="Markert S."/>
            <person name="Felbeck H."/>
            <person name="Thuermer A."/>
            <person name="Albrecht D."/>
            <person name="Wollherr A."/>
            <person name="Kabisch J."/>
            <person name="Lehmann R."/>
            <person name="Daniel R."/>
            <person name="Liesegang H."/>
            <person name="Hecker M."/>
            <person name="Sievert S.M."/>
            <person name="Schweder T."/>
        </authorList>
    </citation>
    <scope>NUCLEOTIDE SEQUENCE [LARGE SCALE GENOMIC DNA]</scope>
</reference>
<evidence type="ECO:0000313" key="5">
    <source>
        <dbReference type="Proteomes" id="UP000004491"/>
    </source>
</evidence>
<dbReference type="Pfam" id="PF01740">
    <property type="entry name" value="STAS"/>
    <property type="match status" value="1"/>
</dbReference>
<evidence type="ECO:0000313" key="4">
    <source>
        <dbReference type="EMBL" id="EGV51590.1"/>
    </source>
</evidence>
<evidence type="ECO:0000256" key="1">
    <source>
        <dbReference type="ARBA" id="ARBA00009013"/>
    </source>
</evidence>
<proteinExistence type="inferred from homology"/>
<dbReference type="GO" id="GO:0043856">
    <property type="term" value="F:anti-sigma factor antagonist activity"/>
    <property type="evidence" value="ECO:0007669"/>
    <property type="project" value="InterPro"/>
</dbReference>
<dbReference type="Gene3D" id="3.30.750.24">
    <property type="entry name" value="STAS domain"/>
    <property type="match status" value="1"/>
</dbReference>
<name>G2DCT3_9GAMM</name>
<dbReference type="InterPro" id="IPR003658">
    <property type="entry name" value="Anti-sigma_ant"/>
</dbReference>
<dbReference type="PANTHER" id="PTHR33495">
    <property type="entry name" value="ANTI-SIGMA FACTOR ANTAGONIST TM_1081-RELATED-RELATED"/>
    <property type="match status" value="1"/>
</dbReference>
<dbReference type="InterPro" id="IPR036513">
    <property type="entry name" value="STAS_dom_sf"/>
</dbReference>
<comment type="caution">
    <text evidence="4">The sequence shown here is derived from an EMBL/GenBank/DDBJ whole genome shotgun (WGS) entry which is preliminary data.</text>
</comment>
<dbReference type="NCBIfam" id="TIGR00377">
    <property type="entry name" value="ant_ant_sig"/>
    <property type="match status" value="1"/>
</dbReference>
<organism evidence="4 5">
    <name type="scientific">endosymbiont of Riftia pachyptila</name>
    <name type="common">vent Ph05</name>
    <dbReference type="NCBI Taxonomy" id="1048808"/>
    <lineage>
        <taxon>Bacteria</taxon>
        <taxon>Pseudomonadati</taxon>
        <taxon>Pseudomonadota</taxon>
        <taxon>Gammaproteobacteria</taxon>
        <taxon>sulfur-oxidizing symbionts</taxon>
    </lineage>
</organism>
<evidence type="ECO:0000259" key="3">
    <source>
        <dbReference type="PROSITE" id="PS50801"/>
    </source>
</evidence>
<dbReference type="EMBL" id="AFOC01000032">
    <property type="protein sequence ID" value="EGV51590.1"/>
    <property type="molecule type" value="Genomic_DNA"/>
</dbReference>
<accession>G2DCT3</accession>
<gene>
    <name evidence="4" type="ORF">Rifp1Sym_be00270</name>
</gene>
<feature type="domain" description="STAS" evidence="3">
    <location>
        <begin position="4"/>
        <end position="112"/>
    </location>
</feature>
<sequence length="112" mass="12408">MVGMAYAVEEREGFSVLYLTGEVDLSCSPNARKAILDCLQNKRNLLVDLSEVTYIDSSGVASLVEGYQLSRTLELDFSLVRVSDAAMNVLRLARLDHVFPIYPSLEAHLEGK</sequence>
<dbReference type="PROSITE" id="PS50801">
    <property type="entry name" value="STAS"/>
    <property type="match status" value="1"/>
</dbReference>
<keyword evidence="5" id="KW-1185">Reference proteome</keyword>
<dbReference type="Proteomes" id="UP000004491">
    <property type="component" value="Unassembled WGS sequence"/>
</dbReference>
<dbReference type="AlphaFoldDB" id="G2DCT3"/>
<protein>
    <recommendedName>
        <fullName evidence="2">Anti-sigma factor antagonist</fullName>
    </recommendedName>
</protein>
<dbReference type="PANTHER" id="PTHR33495:SF2">
    <property type="entry name" value="ANTI-SIGMA FACTOR ANTAGONIST TM_1081-RELATED"/>
    <property type="match status" value="1"/>
</dbReference>
<dbReference type="InterPro" id="IPR002645">
    <property type="entry name" value="STAS_dom"/>
</dbReference>
<dbReference type="CDD" id="cd07043">
    <property type="entry name" value="STAS_anti-anti-sigma_factors"/>
    <property type="match status" value="1"/>
</dbReference>